<keyword evidence="1" id="KW-0472">Membrane</keyword>
<keyword evidence="1" id="KW-0812">Transmembrane</keyword>
<sequence>MNNIKKAVFYIIFKSKSTIFNMLGVGVLGTLMLVVFQQDQFYSKGTDYLILVFFVVLLGCTLLQANSIIIDLTVKDKMSKRMEFFLASGIDLKFIIKAYTIQILKASIIIPFIIFVLGYYLIDFKISFFGIIAFFISTVIMSYTEVLFFNTITFSVEKYKLFKNMVFFGNFFLIYISAMCANEIVEFVSGLNISMYIFIIILNIIGATILAVISFRKISKLDNESVVRSVGQWI</sequence>
<feature type="transmembrane region" description="Helical" evidence="1">
    <location>
        <begin position="161"/>
        <end position="181"/>
    </location>
</feature>
<gene>
    <name evidence="2" type="ORF">RIL183_04331</name>
</gene>
<evidence type="ECO:0000313" key="2">
    <source>
        <dbReference type="EMBL" id="CRL39892.1"/>
    </source>
</evidence>
<evidence type="ECO:0008006" key="4">
    <source>
        <dbReference type="Google" id="ProtNLM"/>
    </source>
</evidence>
<dbReference type="RefSeq" id="WP_015529881.1">
    <property type="nucleotide sequence ID" value="NZ_CVRS01000080.1"/>
</dbReference>
<feature type="transmembrane region" description="Helical" evidence="1">
    <location>
        <begin position="20"/>
        <end position="36"/>
    </location>
</feature>
<reference evidence="3" key="1">
    <citation type="submission" date="2015-05" db="EMBL/GenBank/DDBJ databases">
        <authorList>
            <consortium name="Pathogen Informatics"/>
        </authorList>
    </citation>
    <scope>NUCLEOTIDE SEQUENCE [LARGE SCALE GENOMIC DNA]</scope>
    <source>
        <strain evidence="3">L1-83</strain>
    </source>
</reference>
<protein>
    <recommendedName>
        <fullName evidence="4">ABC-2 transporter permease</fullName>
    </recommendedName>
</protein>
<dbReference type="Proteomes" id="UP000049828">
    <property type="component" value="Unassembled WGS sequence"/>
</dbReference>
<accession>A0A0M6WQP4</accession>
<feature type="transmembrane region" description="Helical" evidence="1">
    <location>
        <begin position="48"/>
        <end position="74"/>
    </location>
</feature>
<proteinExistence type="predicted"/>
<feature type="transmembrane region" description="Helical" evidence="1">
    <location>
        <begin position="193"/>
        <end position="215"/>
    </location>
</feature>
<feature type="transmembrane region" description="Helical" evidence="1">
    <location>
        <begin position="103"/>
        <end position="122"/>
    </location>
</feature>
<keyword evidence="1" id="KW-1133">Transmembrane helix</keyword>
<organism evidence="2 3">
    <name type="scientific">Roseburia inulinivorans</name>
    <dbReference type="NCBI Taxonomy" id="360807"/>
    <lineage>
        <taxon>Bacteria</taxon>
        <taxon>Bacillati</taxon>
        <taxon>Bacillota</taxon>
        <taxon>Clostridia</taxon>
        <taxon>Lachnospirales</taxon>
        <taxon>Lachnospiraceae</taxon>
        <taxon>Roseburia</taxon>
    </lineage>
</organism>
<keyword evidence="3" id="KW-1185">Reference proteome</keyword>
<dbReference type="AlphaFoldDB" id="A0A0M6WQP4"/>
<evidence type="ECO:0000256" key="1">
    <source>
        <dbReference type="SAM" id="Phobius"/>
    </source>
</evidence>
<evidence type="ECO:0000313" key="3">
    <source>
        <dbReference type="Proteomes" id="UP000049828"/>
    </source>
</evidence>
<dbReference type="EMBL" id="CVRS01000080">
    <property type="protein sequence ID" value="CRL39892.1"/>
    <property type="molecule type" value="Genomic_DNA"/>
</dbReference>
<dbReference type="OrthoDB" id="2085373at2"/>
<feature type="transmembrane region" description="Helical" evidence="1">
    <location>
        <begin position="128"/>
        <end position="149"/>
    </location>
</feature>
<name>A0A0M6WQP4_9FIRM</name>